<dbReference type="AlphaFoldDB" id="A0A371NCA5"/>
<dbReference type="Proteomes" id="UP000256864">
    <property type="component" value="Unassembled WGS sequence"/>
</dbReference>
<reference evidence="3 4" key="1">
    <citation type="submission" date="2018-07" db="EMBL/GenBank/DDBJ databases">
        <title>Genomic Encyclopedia of Type Strains, Phase IV (KMG-IV): sequencing the most valuable type-strain genomes for metagenomic binning, comparative biology and taxonomic classification.</title>
        <authorList>
            <person name="Goeker M."/>
        </authorList>
    </citation>
    <scope>NUCLEOTIDE SEQUENCE [LARGE SCALE GENOMIC DNA]</scope>
    <source>
        <strain evidence="3 4">DSM 7466</strain>
    </source>
</reference>
<dbReference type="PANTHER" id="PTHR43428">
    <property type="entry name" value="ARSENATE REDUCTASE"/>
    <property type="match status" value="1"/>
</dbReference>
<dbReference type="SUPFAM" id="SSF52788">
    <property type="entry name" value="Phosphotyrosine protein phosphatases I"/>
    <property type="match status" value="1"/>
</dbReference>
<dbReference type="PANTHER" id="PTHR43428:SF1">
    <property type="entry name" value="ARSENATE REDUCTASE"/>
    <property type="match status" value="1"/>
</dbReference>
<proteinExistence type="predicted"/>
<dbReference type="InterPro" id="IPR036196">
    <property type="entry name" value="Ptyr_pPase_sf"/>
</dbReference>
<name>A0A371NCA5_9EURY</name>
<dbReference type="GeneID" id="24854470"/>
<dbReference type="RefSeq" id="WP_048175894.1">
    <property type="nucleotide sequence ID" value="NZ_QREL01000001.1"/>
</dbReference>
<evidence type="ECO:0000256" key="1">
    <source>
        <dbReference type="ARBA" id="ARBA00022849"/>
    </source>
</evidence>
<evidence type="ECO:0000313" key="3">
    <source>
        <dbReference type="EMBL" id="REE28044.1"/>
    </source>
</evidence>
<evidence type="ECO:0000259" key="2">
    <source>
        <dbReference type="SMART" id="SM00226"/>
    </source>
</evidence>
<keyword evidence="1" id="KW-0059">Arsenical resistance</keyword>
<dbReference type="SMART" id="SM00226">
    <property type="entry name" value="LMWPc"/>
    <property type="match status" value="1"/>
</dbReference>
<comment type="caution">
    <text evidence="3">The sequence shown here is derived from an EMBL/GenBank/DDBJ whole genome shotgun (WGS) entry which is preliminary data.</text>
</comment>
<keyword evidence="4" id="KW-1185">Reference proteome</keyword>
<dbReference type="InterPro" id="IPR023485">
    <property type="entry name" value="Ptyr_pPase"/>
</dbReference>
<dbReference type="Pfam" id="PF01451">
    <property type="entry name" value="LMWPc"/>
    <property type="match status" value="1"/>
</dbReference>
<gene>
    <name evidence="3" type="ORF">C7452_0030</name>
</gene>
<protein>
    <submittedName>
        <fullName evidence="3">Arsenate reductase</fullName>
    </submittedName>
</protein>
<dbReference type="EMBL" id="QREL01000001">
    <property type="protein sequence ID" value="REE28044.1"/>
    <property type="molecule type" value="Genomic_DNA"/>
</dbReference>
<feature type="domain" description="Phosphotyrosine protein phosphatase I" evidence="2">
    <location>
        <begin position="3"/>
        <end position="127"/>
    </location>
</feature>
<evidence type="ECO:0000313" key="4">
    <source>
        <dbReference type="Proteomes" id="UP000256864"/>
    </source>
</evidence>
<accession>A0A371NCA5</accession>
<dbReference type="Gene3D" id="3.40.50.2300">
    <property type="match status" value="1"/>
</dbReference>
<organism evidence="3 4">
    <name type="scientific">Methanothermobacter defluvii</name>
    <dbReference type="NCBI Taxonomy" id="49339"/>
    <lineage>
        <taxon>Archaea</taxon>
        <taxon>Methanobacteriati</taxon>
        <taxon>Methanobacteriota</taxon>
        <taxon>Methanomada group</taxon>
        <taxon>Methanobacteria</taxon>
        <taxon>Methanobacteriales</taxon>
        <taxon>Methanobacteriaceae</taxon>
        <taxon>Methanothermobacter</taxon>
    </lineage>
</organism>
<dbReference type="CDD" id="cd16345">
    <property type="entry name" value="LMWP_ArsC"/>
    <property type="match status" value="1"/>
</dbReference>
<sequence length="130" mass="14771">MKSKVLFICRNNSGRSQMAEGILRAMYGAHYEVHSAGSDPKDISPLTIQVMEEIGVDMTGHRPKSLREFEGEKFDIVASLCDEACPVFLGGERYLHAEFPDPRGADIDTIRRIRDEISEWIKKEFNPEKL</sequence>
<dbReference type="GO" id="GO:0046685">
    <property type="term" value="P:response to arsenic-containing substance"/>
    <property type="evidence" value="ECO:0007669"/>
    <property type="project" value="UniProtKB-KW"/>
</dbReference>